<feature type="compositionally biased region" description="Polar residues" evidence="1">
    <location>
        <begin position="104"/>
        <end position="117"/>
    </location>
</feature>
<sequence length="188" mass="21501">MVYFVEGQNGHRMSAVQTANLLNSLDVQRAAIILGYRVRGILAQPVEKVPSSPSDPENTNLWIIIGVVIPLLLVVIIISILYWKLCRTDKLEFQPDAMTTIQQRQKSSTSFTESGASLHQPLPPTKRDIEFSEEEEGEYEEEEEEEEEQEEEEEGEELEVKRGKVQSSVWFVDYVVRHSLCVFVVYVV</sequence>
<dbReference type="InterPro" id="IPR024606">
    <property type="entry name" value="KIAA1549"/>
</dbReference>
<keyword evidence="2" id="KW-0472">Membrane</keyword>
<feature type="compositionally biased region" description="Acidic residues" evidence="1">
    <location>
        <begin position="131"/>
        <end position="157"/>
    </location>
</feature>
<organism evidence="3 4">
    <name type="scientific">Ameca splendens</name>
    <dbReference type="NCBI Taxonomy" id="208324"/>
    <lineage>
        <taxon>Eukaryota</taxon>
        <taxon>Metazoa</taxon>
        <taxon>Chordata</taxon>
        <taxon>Craniata</taxon>
        <taxon>Vertebrata</taxon>
        <taxon>Euteleostomi</taxon>
        <taxon>Actinopterygii</taxon>
        <taxon>Neopterygii</taxon>
        <taxon>Teleostei</taxon>
        <taxon>Neoteleostei</taxon>
        <taxon>Acanthomorphata</taxon>
        <taxon>Ovalentaria</taxon>
        <taxon>Atherinomorphae</taxon>
        <taxon>Cyprinodontiformes</taxon>
        <taxon>Goodeidae</taxon>
        <taxon>Ameca</taxon>
    </lineage>
</organism>
<proteinExistence type="predicted"/>
<reference evidence="3 4" key="1">
    <citation type="submission" date="2021-06" db="EMBL/GenBank/DDBJ databases">
        <authorList>
            <person name="Palmer J.M."/>
        </authorList>
    </citation>
    <scope>NUCLEOTIDE SEQUENCE [LARGE SCALE GENOMIC DNA]</scope>
    <source>
        <strain evidence="3 4">AS_MEX2019</strain>
        <tissue evidence="3">Muscle</tissue>
    </source>
</reference>
<dbReference type="Pfam" id="PF12877">
    <property type="entry name" value="KIAA1549"/>
    <property type="match status" value="1"/>
</dbReference>
<accession>A0ABV0Y6E5</accession>
<evidence type="ECO:0000313" key="4">
    <source>
        <dbReference type="Proteomes" id="UP001469553"/>
    </source>
</evidence>
<gene>
    <name evidence="3" type="ORF">AMECASPLE_031777</name>
</gene>
<dbReference type="Proteomes" id="UP001469553">
    <property type="component" value="Unassembled WGS sequence"/>
</dbReference>
<dbReference type="PANTHER" id="PTHR21590">
    <property type="entry name" value="SEA DOMAIN-CONTAINING PROTEIN"/>
    <property type="match status" value="1"/>
</dbReference>
<keyword evidence="2" id="KW-1133">Transmembrane helix</keyword>
<evidence type="ECO:0000256" key="1">
    <source>
        <dbReference type="SAM" id="MobiDB-lite"/>
    </source>
</evidence>
<feature type="transmembrane region" description="Helical" evidence="2">
    <location>
        <begin position="61"/>
        <end position="83"/>
    </location>
</feature>
<name>A0ABV0Y6E5_9TELE</name>
<dbReference type="EMBL" id="JAHRIP010022819">
    <property type="protein sequence ID" value="MEQ2289326.1"/>
    <property type="molecule type" value="Genomic_DNA"/>
</dbReference>
<evidence type="ECO:0000313" key="3">
    <source>
        <dbReference type="EMBL" id="MEQ2289326.1"/>
    </source>
</evidence>
<keyword evidence="4" id="KW-1185">Reference proteome</keyword>
<comment type="caution">
    <text evidence="3">The sequence shown here is derived from an EMBL/GenBank/DDBJ whole genome shotgun (WGS) entry which is preliminary data.</text>
</comment>
<protein>
    <submittedName>
        <fullName evidence="3">Uncharacterized protein</fullName>
    </submittedName>
</protein>
<dbReference type="PANTHER" id="PTHR21590:SF4">
    <property type="entry name" value="UPF0606 PROTEIN KIAA1549"/>
    <property type="match status" value="1"/>
</dbReference>
<feature type="region of interest" description="Disordered" evidence="1">
    <location>
        <begin position="104"/>
        <end position="162"/>
    </location>
</feature>
<evidence type="ECO:0000256" key="2">
    <source>
        <dbReference type="SAM" id="Phobius"/>
    </source>
</evidence>
<keyword evidence="2" id="KW-0812">Transmembrane</keyword>